<dbReference type="GO" id="GO:0009317">
    <property type="term" value="C:acetyl-CoA carboxylase complex"/>
    <property type="evidence" value="ECO:0007669"/>
    <property type="project" value="InterPro"/>
</dbReference>
<name>A0A8A7KG89_9FIRM</name>
<keyword evidence="5 8" id="KW-0443">Lipid metabolism</keyword>
<dbReference type="GO" id="GO:0003989">
    <property type="term" value="F:acetyl-CoA carboxylase activity"/>
    <property type="evidence" value="ECO:0007669"/>
    <property type="project" value="InterPro"/>
</dbReference>
<organism evidence="11 12">
    <name type="scientific">Iocasia fonsfrigidae</name>
    <dbReference type="NCBI Taxonomy" id="2682810"/>
    <lineage>
        <taxon>Bacteria</taxon>
        <taxon>Bacillati</taxon>
        <taxon>Bacillota</taxon>
        <taxon>Clostridia</taxon>
        <taxon>Halanaerobiales</taxon>
        <taxon>Halanaerobiaceae</taxon>
        <taxon>Iocasia</taxon>
    </lineage>
</organism>
<evidence type="ECO:0000259" key="9">
    <source>
        <dbReference type="PROSITE" id="PS50937"/>
    </source>
</evidence>
<evidence type="ECO:0000256" key="7">
    <source>
        <dbReference type="ARBA" id="ARBA00023267"/>
    </source>
</evidence>
<keyword evidence="6 8" id="KW-0275">Fatty acid biosynthesis</keyword>
<dbReference type="EMBL" id="CP046640">
    <property type="protein sequence ID" value="QTL98529.1"/>
    <property type="molecule type" value="Genomic_DNA"/>
</dbReference>
<evidence type="ECO:0000313" key="12">
    <source>
        <dbReference type="Proteomes" id="UP000665020"/>
    </source>
</evidence>
<dbReference type="CDD" id="cd06850">
    <property type="entry name" value="biotinyl_domain"/>
    <property type="match status" value="1"/>
</dbReference>
<dbReference type="GO" id="GO:0006633">
    <property type="term" value="P:fatty acid biosynthetic process"/>
    <property type="evidence" value="ECO:0007669"/>
    <property type="project" value="UniProtKB-UniPathway"/>
</dbReference>
<evidence type="ECO:0000256" key="2">
    <source>
        <dbReference type="ARBA" id="ARBA00017562"/>
    </source>
</evidence>
<comment type="pathway">
    <text evidence="1 8">Lipid metabolism; fatty acid biosynthesis.</text>
</comment>
<keyword evidence="4 8" id="KW-0276">Fatty acid metabolism</keyword>
<dbReference type="InterPro" id="IPR001882">
    <property type="entry name" value="Biotin_BS"/>
</dbReference>
<dbReference type="PROSITE" id="PS50937">
    <property type="entry name" value="HTH_MERR_2"/>
    <property type="match status" value="1"/>
</dbReference>
<dbReference type="KEGG" id="ifn:GM661_11405"/>
<evidence type="ECO:0000259" key="10">
    <source>
        <dbReference type="PROSITE" id="PS50968"/>
    </source>
</evidence>
<dbReference type="RefSeq" id="WP_230866949.1">
    <property type="nucleotide sequence ID" value="NZ_CP046640.1"/>
</dbReference>
<dbReference type="FunFam" id="2.40.50.100:FF:000003">
    <property type="entry name" value="Acetyl-CoA carboxylase biotin carboxyl carrier protein"/>
    <property type="match status" value="1"/>
</dbReference>
<dbReference type="InterPro" id="IPR001249">
    <property type="entry name" value="AcCoA_biotinCC"/>
</dbReference>
<dbReference type="InterPro" id="IPR000551">
    <property type="entry name" value="MerR-type_HTH_dom"/>
</dbReference>
<dbReference type="AlphaFoldDB" id="A0A8A7KG89"/>
<evidence type="ECO:0000256" key="4">
    <source>
        <dbReference type="ARBA" id="ARBA00022832"/>
    </source>
</evidence>
<protein>
    <recommendedName>
        <fullName evidence="2 8">Biotin carboxyl carrier protein of acetyl-CoA carboxylase</fullName>
    </recommendedName>
</protein>
<evidence type="ECO:0000313" key="11">
    <source>
        <dbReference type="EMBL" id="QTL98529.1"/>
    </source>
</evidence>
<evidence type="ECO:0000256" key="8">
    <source>
        <dbReference type="RuleBase" id="RU364072"/>
    </source>
</evidence>
<dbReference type="Proteomes" id="UP000665020">
    <property type="component" value="Chromosome"/>
</dbReference>
<dbReference type="SUPFAM" id="SSF51230">
    <property type="entry name" value="Single hybrid motif"/>
    <property type="match status" value="1"/>
</dbReference>
<evidence type="ECO:0000256" key="6">
    <source>
        <dbReference type="ARBA" id="ARBA00023160"/>
    </source>
</evidence>
<dbReference type="InterPro" id="IPR050709">
    <property type="entry name" value="Biotin_Carboxyl_Carrier/Decarb"/>
</dbReference>
<proteinExistence type="predicted"/>
<sequence length="148" mass="16688">MNLDEIKALIELIKETDITEINVEEKETKISIKRGFQASEAEQFIDIQRRPSQIEDQGNQEKEDIVDSNREEIVAPMVGTFYRAPAPDVDPFVAKGDIVNPGDTLCIIEAMKLMNEIEVETRGKIVEILVENGQAVEYGEPLFVIEPL</sequence>
<keyword evidence="7 8" id="KW-0092">Biotin</keyword>
<dbReference type="UniPathway" id="UPA00094"/>
<dbReference type="GO" id="GO:0006355">
    <property type="term" value="P:regulation of DNA-templated transcription"/>
    <property type="evidence" value="ECO:0007669"/>
    <property type="project" value="InterPro"/>
</dbReference>
<accession>A0A8A7KG89</accession>
<reference evidence="11" key="1">
    <citation type="submission" date="2019-12" db="EMBL/GenBank/DDBJ databases">
        <authorList>
            <person name="zhang j."/>
            <person name="sun C.M."/>
        </authorList>
    </citation>
    <scope>NUCLEOTIDE SEQUENCE</scope>
    <source>
        <strain evidence="11">NS-1</strain>
    </source>
</reference>
<gene>
    <name evidence="11" type="primary">accB</name>
    <name evidence="11" type="ORF">GM661_11405</name>
</gene>
<evidence type="ECO:0000256" key="5">
    <source>
        <dbReference type="ARBA" id="ARBA00023098"/>
    </source>
</evidence>
<keyword evidence="3 8" id="KW-0444">Lipid biosynthesis</keyword>
<dbReference type="PANTHER" id="PTHR45266">
    <property type="entry name" value="OXALOACETATE DECARBOXYLASE ALPHA CHAIN"/>
    <property type="match status" value="1"/>
</dbReference>
<dbReference type="InterPro" id="IPR000089">
    <property type="entry name" value="Biotin_lipoyl"/>
</dbReference>
<dbReference type="PANTHER" id="PTHR45266:SF3">
    <property type="entry name" value="OXALOACETATE DECARBOXYLASE ALPHA CHAIN"/>
    <property type="match status" value="1"/>
</dbReference>
<dbReference type="NCBIfam" id="TIGR00531">
    <property type="entry name" value="BCCP"/>
    <property type="match status" value="1"/>
</dbReference>
<evidence type="ECO:0000256" key="3">
    <source>
        <dbReference type="ARBA" id="ARBA00022516"/>
    </source>
</evidence>
<comment type="function">
    <text evidence="8">This protein is a component of the acetyl coenzyme A carboxylase complex; first, biotin carboxylase catalyzes the carboxylation of the carrier protein and then the transcarboxylase transfers the carboxyl group to form malonyl-CoA.</text>
</comment>
<dbReference type="Gene3D" id="2.40.50.100">
    <property type="match status" value="1"/>
</dbReference>
<keyword evidence="12" id="KW-1185">Reference proteome</keyword>
<dbReference type="Pfam" id="PF00364">
    <property type="entry name" value="Biotin_lipoyl"/>
    <property type="match status" value="1"/>
</dbReference>
<dbReference type="PROSITE" id="PS50968">
    <property type="entry name" value="BIOTINYL_LIPOYL"/>
    <property type="match status" value="1"/>
</dbReference>
<dbReference type="PROSITE" id="PS00188">
    <property type="entry name" value="BIOTIN"/>
    <property type="match status" value="1"/>
</dbReference>
<feature type="domain" description="Lipoyl-binding" evidence="10">
    <location>
        <begin position="70"/>
        <end position="146"/>
    </location>
</feature>
<dbReference type="PRINTS" id="PR01071">
    <property type="entry name" value="ACOABIOTINCC"/>
</dbReference>
<evidence type="ECO:0000256" key="1">
    <source>
        <dbReference type="ARBA" id="ARBA00005194"/>
    </source>
</evidence>
<dbReference type="InterPro" id="IPR011053">
    <property type="entry name" value="Single_hybrid_motif"/>
</dbReference>
<feature type="domain" description="HTH merR-type" evidence="9">
    <location>
        <begin position="1"/>
        <end position="12"/>
    </location>
</feature>
<dbReference type="GO" id="GO:0003677">
    <property type="term" value="F:DNA binding"/>
    <property type="evidence" value="ECO:0007669"/>
    <property type="project" value="InterPro"/>
</dbReference>